<dbReference type="PANTHER" id="PTHR13887:SF56">
    <property type="entry name" value="THIOREDOXIN-LIKE REDUCTASE RV2466C"/>
    <property type="match status" value="1"/>
</dbReference>
<dbReference type="InterPro" id="IPR012336">
    <property type="entry name" value="Thioredoxin-like_fold"/>
</dbReference>
<dbReference type="InterPro" id="IPR013766">
    <property type="entry name" value="Thioredoxin_domain"/>
</dbReference>
<dbReference type="EMBL" id="AP023410">
    <property type="protein sequence ID" value="BCK75047.1"/>
    <property type="molecule type" value="Genomic_DNA"/>
</dbReference>
<evidence type="ECO:0000313" key="4">
    <source>
        <dbReference type="EMBL" id="BCK75047.1"/>
    </source>
</evidence>
<gene>
    <name evidence="4" type="ORF">EMQ_0653</name>
</gene>
<dbReference type="Proteomes" id="UP000516424">
    <property type="component" value="Chromosome"/>
</dbReference>
<protein>
    <recommendedName>
        <fullName evidence="3">Thioredoxin domain-containing protein</fullName>
    </recommendedName>
</protein>
<accession>A0AB33ICK4</accession>
<evidence type="ECO:0000259" key="3">
    <source>
        <dbReference type="PROSITE" id="PS51352"/>
    </source>
</evidence>
<comment type="similarity">
    <text evidence="2">Belongs to the thioredoxin family. DsbA subfamily.</text>
</comment>
<name>A0AB33ICK4_ACEAC</name>
<keyword evidence="5" id="KW-1185">Reference proteome</keyword>
<dbReference type="PANTHER" id="PTHR13887">
    <property type="entry name" value="GLUTATHIONE S-TRANSFERASE KAPPA"/>
    <property type="match status" value="1"/>
</dbReference>
<sequence>MTSGSFLKWPSFAEFHVMSLTRRALLAVAVPATIAPNLLGQALAADTTDPRMTPRAFGNPNAKVVVEEWFSFTCPHCARFELDVFPEIRKKLIDTGRIRYVFCDFPLDRTALMATQVARSLPLERYEPFMTSLFSNLDRWAYGENVNPEEQLRKMAGLAGMSPAEFDTAVNDVAFQNAILAEQTRAEKDYKIDSTPTFRFNNEVYRQGELTYDAFEKKVIAAGG</sequence>
<evidence type="ECO:0000256" key="2">
    <source>
        <dbReference type="ARBA" id="ARBA00005791"/>
    </source>
</evidence>
<dbReference type="SUPFAM" id="SSF52833">
    <property type="entry name" value="Thioredoxin-like"/>
    <property type="match status" value="1"/>
</dbReference>
<dbReference type="Gene3D" id="3.40.30.10">
    <property type="entry name" value="Glutaredoxin"/>
    <property type="match status" value="1"/>
</dbReference>
<feature type="domain" description="Thioredoxin" evidence="3">
    <location>
        <begin position="24"/>
        <end position="224"/>
    </location>
</feature>
<dbReference type="Pfam" id="PF13462">
    <property type="entry name" value="Thioredoxin_4"/>
    <property type="match status" value="1"/>
</dbReference>
<organism evidence="4 5">
    <name type="scientific">Acetobacter aceti NBRC 14818</name>
    <dbReference type="NCBI Taxonomy" id="887700"/>
    <lineage>
        <taxon>Bacteria</taxon>
        <taxon>Pseudomonadati</taxon>
        <taxon>Pseudomonadota</taxon>
        <taxon>Alphaproteobacteria</taxon>
        <taxon>Acetobacterales</taxon>
        <taxon>Acetobacteraceae</taxon>
        <taxon>Acetobacter</taxon>
        <taxon>Acetobacter subgen. Acetobacter</taxon>
    </lineage>
</organism>
<proteinExistence type="inferred from homology"/>
<dbReference type="InterPro" id="IPR036249">
    <property type="entry name" value="Thioredoxin-like_sf"/>
</dbReference>
<reference evidence="4 5" key="1">
    <citation type="journal article" date="2011" name="Microbiology">
        <title>Transcriptome response to different carbon sources in Acetobacter aceti.</title>
        <authorList>
            <person name="Sakurai K."/>
            <person name="Arai H."/>
            <person name="Ishii M."/>
            <person name="Igarashi Y."/>
        </authorList>
    </citation>
    <scope>NUCLEOTIDE SEQUENCE [LARGE SCALE GENOMIC DNA]</scope>
    <source>
        <strain evidence="4 5">NBRC 14818</strain>
    </source>
</reference>
<evidence type="ECO:0000313" key="5">
    <source>
        <dbReference type="Proteomes" id="UP000516424"/>
    </source>
</evidence>
<evidence type="ECO:0000256" key="1">
    <source>
        <dbReference type="ARBA" id="ARBA00003565"/>
    </source>
</evidence>
<dbReference type="PROSITE" id="PS51352">
    <property type="entry name" value="THIOREDOXIN_2"/>
    <property type="match status" value="1"/>
</dbReference>
<comment type="function">
    <text evidence="1">May be required for disulfide bond formation in some proteins.</text>
</comment>
<dbReference type="AlphaFoldDB" id="A0AB33ICK4"/>